<evidence type="ECO:0000313" key="1">
    <source>
        <dbReference type="EMBL" id="KAI3736869.1"/>
    </source>
</evidence>
<organism evidence="1 2">
    <name type="scientific">Cichorium intybus</name>
    <name type="common">Chicory</name>
    <dbReference type="NCBI Taxonomy" id="13427"/>
    <lineage>
        <taxon>Eukaryota</taxon>
        <taxon>Viridiplantae</taxon>
        <taxon>Streptophyta</taxon>
        <taxon>Embryophyta</taxon>
        <taxon>Tracheophyta</taxon>
        <taxon>Spermatophyta</taxon>
        <taxon>Magnoliopsida</taxon>
        <taxon>eudicotyledons</taxon>
        <taxon>Gunneridae</taxon>
        <taxon>Pentapetalae</taxon>
        <taxon>asterids</taxon>
        <taxon>campanulids</taxon>
        <taxon>Asterales</taxon>
        <taxon>Asteraceae</taxon>
        <taxon>Cichorioideae</taxon>
        <taxon>Cichorieae</taxon>
        <taxon>Cichoriinae</taxon>
        <taxon>Cichorium</taxon>
    </lineage>
</organism>
<proteinExistence type="predicted"/>
<protein>
    <submittedName>
        <fullName evidence="1">Uncharacterized protein</fullName>
    </submittedName>
</protein>
<gene>
    <name evidence="1" type="ORF">L2E82_26856</name>
</gene>
<comment type="caution">
    <text evidence="1">The sequence shown here is derived from an EMBL/GenBank/DDBJ whole genome shotgun (WGS) entry which is preliminary data.</text>
</comment>
<reference evidence="2" key="1">
    <citation type="journal article" date="2022" name="Mol. Ecol. Resour.">
        <title>The genomes of chicory, endive, great burdock and yacon provide insights into Asteraceae palaeo-polyploidization history and plant inulin production.</title>
        <authorList>
            <person name="Fan W."/>
            <person name="Wang S."/>
            <person name="Wang H."/>
            <person name="Wang A."/>
            <person name="Jiang F."/>
            <person name="Liu H."/>
            <person name="Zhao H."/>
            <person name="Xu D."/>
            <person name="Zhang Y."/>
        </authorList>
    </citation>
    <scope>NUCLEOTIDE SEQUENCE [LARGE SCALE GENOMIC DNA]</scope>
    <source>
        <strain evidence="2">cv. Punajuju</strain>
    </source>
</reference>
<sequence length="723" mass="82401">MATKYLHSLADENPDLRKQIGCMTGVFHIFNRNQIVTRSRFAGHGPKRLPHGGFLFNNGTPERESSVVSKRSPNLDLHSNKHFMEKHRVSTESFKESFSSWSPPSPFSYESSASQPQNLDLRDIVKDSMYREARGLSHNVLVKLQEPNWQCNQLSRSKSCQLKDGFSKIYPRFSCDGRETDRLSIKDYGQSQTTTPKELPRLSLDGRERSIRTLNSVSLVPIKPYDSKSNLHSRNPKINDDKALIQTRPPSVVAKLMGLETFPNSTSINDKDLDLLPKSLKETDDCKSIKIPNSIKEPTSPCWKNPDLKPISRVLIEPAPWKHRDGGQNSQKQSPRMTKSSSVYSEVDKRLKNLEFEESGKDLRALKQILEAMQAVEARKGEKVNTVHHQNPPSENVSRGQESHIVIMKPEKGIIENKVGKDPLTGSKNGRKQSESRCPNRKKQNSRSTQEKSTLLVKVGEEYPSPVSVLDESVYMENSPSPVKYTPPHTQKSYAKQKLDENVAKDQNKATNDMISGVTSLNNREKLQKVKHLVQKLKRLNSSHDETHTDYIASLCENTNPNNRYISEIFLASGLLLRDLESFEIHSSDNPINPGLFLVLERTKFSNQQKEKFNRKLMFDAVNEILVEKLDSVSLMVQNPRELLREVCLEIERMQLKKKSERCDVGEVDDELMRILQEDLGKRSESWRGFYGGSPVVAMEVEWLIFRDLINELVMNEAANSCY</sequence>
<name>A0ACB9CRC8_CICIN</name>
<evidence type="ECO:0000313" key="2">
    <source>
        <dbReference type="Proteomes" id="UP001055811"/>
    </source>
</evidence>
<reference evidence="1 2" key="2">
    <citation type="journal article" date="2022" name="Mol. Ecol. Resour.">
        <title>The genomes of chicory, endive, great burdock and yacon provide insights into Asteraceae paleo-polyploidization history and plant inulin production.</title>
        <authorList>
            <person name="Fan W."/>
            <person name="Wang S."/>
            <person name="Wang H."/>
            <person name="Wang A."/>
            <person name="Jiang F."/>
            <person name="Liu H."/>
            <person name="Zhao H."/>
            <person name="Xu D."/>
            <person name="Zhang Y."/>
        </authorList>
    </citation>
    <scope>NUCLEOTIDE SEQUENCE [LARGE SCALE GENOMIC DNA]</scope>
    <source>
        <strain evidence="2">cv. Punajuju</strain>
        <tissue evidence="1">Leaves</tissue>
    </source>
</reference>
<accession>A0ACB9CRC8</accession>
<dbReference type="Proteomes" id="UP001055811">
    <property type="component" value="Linkage Group LG05"/>
</dbReference>
<dbReference type="EMBL" id="CM042013">
    <property type="protein sequence ID" value="KAI3736869.1"/>
    <property type="molecule type" value="Genomic_DNA"/>
</dbReference>
<keyword evidence="2" id="KW-1185">Reference proteome</keyword>